<dbReference type="SUPFAM" id="SSF48452">
    <property type="entry name" value="TPR-like"/>
    <property type="match status" value="1"/>
</dbReference>
<organism evidence="3 4">
    <name type="scientific">Granulicella mallensis</name>
    <dbReference type="NCBI Taxonomy" id="940614"/>
    <lineage>
        <taxon>Bacteria</taxon>
        <taxon>Pseudomonadati</taxon>
        <taxon>Acidobacteriota</taxon>
        <taxon>Terriglobia</taxon>
        <taxon>Terriglobales</taxon>
        <taxon>Acidobacteriaceae</taxon>
        <taxon>Granulicella</taxon>
    </lineage>
</organism>
<sequence length="422" mass="46379">MKQVYFYGACLVFLAMLMPAFVHADDNLDNLNAAYKAALERKELDRAADYICQAAKLDPGKYEKKCAGVQKAIAKELPQFDKLFLDGRTKFEKKDYVGGIRDLQKISFGPHHDEAQQLIQQATNLLNHLSQPADTGMQKLKQVQAAYESGDFPTASTVAASITDANILPYIKQIVTNIQIYNESMQEGDAYMQQGQYAAAKQKYSFALVIKNNGPGNPADKLQRITALLAAAEKPQVAESDSKSKTTPDPGTQGINNNGKPAAKSVDNLVRIKEFLAKAQEDEAKGNTAAAISAYDQVLALDPQQQTAVAGKLRLMGATQKDSQDLEDALIKGVRSYGQSNFEEARADISLYLKQGGTKKGAAYFYLGASFMADAFLSDKNDYDKLQRNAVLNFRLAKGEHFKPAEKYVSPKILAVWNQTSF</sequence>
<evidence type="ECO:0000313" key="4">
    <source>
        <dbReference type="Proteomes" id="UP000584867"/>
    </source>
</evidence>
<comment type="caution">
    <text evidence="3">The sequence shown here is derived from an EMBL/GenBank/DDBJ whole genome shotgun (WGS) entry which is preliminary data.</text>
</comment>
<feature type="compositionally biased region" description="Polar residues" evidence="1">
    <location>
        <begin position="247"/>
        <end position="259"/>
    </location>
</feature>
<feature type="signal peptide" evidence="2">
    <location>
        <begin position="1"/>
        <end position="24"/>
    </location>
</feature>
<dbReference type="Proteomes" id="UP000584867">
    <property type="component" value="Unassembled WGS sequence"/>
</dbReference>
<accession>A0A7W7ZQC2</accession>
<feature type="chain" id="PRO_5030909633" description="Tetratricopeptide TPR_1 repeat-containing protein" evidence="2">
    <location>
        <begin position="25"/>
        <end position="422"/>
    </location>
</feature>
<name>A0A7W7ZQC2_9BACT</name>
<dbReference type="EMBL" id="JACHIO010000009">
    <property type="protein sequence ID" value="MBB5064195.1"/>
    <property type="molecule type" value="Genomic_DNA"/>
</dbReference>
<evidence type="ECO:0008006" key="5">
    <source>
        <dbReference type="Google" id="ProtNLM"/>
    </source>
</evidence>
<gene>
    <name evidence="3" type="ORF">HDF15_002546</name>
</gene>
<keyword evidence="2" id="KW-0732">Signal</keyword>
<evidence type="ECO:0000256" key="1">
    <source>
        <dbReference type="SAM" id="MobiDB-lite"/>
    </source>
</evidence>
<evidence type="ECO:0000256" key="2">
    <source>
        <dbReference type="SAM" id="SignalP"/>
    </source>
</evidence>
<dbReference type="InterPro" id="IPR011990">
    <property type="entry name" value="TPR-like_helical_dom_sf"/>
</dbReference>
<dbReference type="RefSeq" id="WP_184255891.1">
    <property type="nucleotide sequence ID" value="NZ_JACHIO010000009.1"/>
</dbReference>
<reference evidence="3 4" key="1">
    <citation type="submission" date="2020-08" db="EMBL/GenBank/DDBJ databases">
        <title>Genomic Encyclopedia of Type Strains, Phase IV (KMG-V): Genome sequencing to study the core and pangenomes of soil and plant-associated prokaryotes.</title>
        <authorList>
            <person name="Whitman W."/>
        </authorList>
    </citation>
    <scope>NUCLEOTIDE SEQUENCE [LARGE SCALE GENOMIC DNA]</scope>
    <source>
        <strain evidence="3 4">X5P3</strain>
    </source>
</reference>
<evidence type="ECO:0000313" key="3">
    <source>
        <dbReference type="EMBL" id="MBB5064195.1"/>
    </source>
</evidence>
<protein>
    <recommendedName>
        <fullName evidence="5">Tetratricopeptide TPR_1 repeat-containing protein</fullName>
    </recommendedName>
</protein>
<feature type="region of interest" description="Disordered" evidence="1">
    <location>
        <begin position="233"/>
        <end position="263"/>
    </location>
</feature>
<proteinExistence type="predicted"/>
<dbReference type="Gene3D" id="1.25.40.10">
    <property type="entry name" value="Tetratricopeptide repeat domain"/>
    <property type="match status" value="1"/>
</dbReference>
<dbReference type="AlphaFoldDB" id="A0A7W7ZQC2"/>